<sequence length="438" mass="50196">MARKRCKRVRPTLPEEMVVEILVRLPVKCLLQFKRVCKSWRTLISSPQFAIDNLRQRSLVDGHLPSRLVFTNKYYGYSRVGLLPLQRLFKNPTYATRFDNFGMRFSIGGEFRSDELVIRGSCNGLLCLHHLPSRRFCLFNPGTKSSSQCFRIQLVSSIIYFGLGYDHVHGKYKLVTVHEQDLTRIFTFGTNSWTIGPNFPSPAVGLSGHIGKYLSGTGTLNWMARMKEKEWIILSFDLANETFGQVSLPRLSGVDHNNCDPELQISLNCLCFTIQKDTALDVWMMKEYGVWESWMMISRVNHLRDYNSLIPLSISERDVLFLLHPVQSLVMYNCDDALFRRPRRRHTSDFAIQIQDHDCRLRHSLCFLVMVRISIQGDCAPVLRGFSFLSPVTNLEGGKHPVCVSIQCRDGISGGNCCRSSTLDIGENTQIYLHWNVV</sequence>
<dbReference type="InterPro" id="IPR006527">
    <property type="entry name" value="F-box-assoc_dom_typ1"/>
</dbReference>
<keyword evidence="3" id="KW-1185">Reference proteome</keyword>
<dbReference type="InterPro" id="IPR017451">
    <property type="entry name" value="F-box-assoc_interact_dom"/>
</dbReference>
<organism evidence="2 3">
    <name type="scientific">Stylosanthes scabra</name>
    <dbReference type="NCBI Taxonomy" id="79078"/>
    <lineage>
        <taxon>Eukaryota</taxon>
        <taxon>Viridiplantae</taxon>
        <taxon>Streptophyta</taxon>
        <taxon>Embryophyta</taxon>
        <taxon>Tracheophyta</taxon>
        <taxon>Spermatophyta</taxon>
        <taxon>Magnoliopsida</taxon>
        <taxon>eudicotyledons</taxon>
        <taxon>Gunneridae</taxon>
        <taxon>Pentapetalae</taxon>
        <taxon>rosids</taxon>
        <taxon>fabids</taxon>
        <taxon>Fabales</taxon>
        <taxon>Fabaceae</taxon>
        <taxon>Papilionoideae</taxon>
        <taxon>50 kb inversion clade</taxon>
        <taxon>dalbergioids sensu lato</taxon>
        <taxon>Dalbergieae</taxon>
        <taxon>Pterocarpus clade</taxon>
        <taxon>Stylosanthes</taxon>
    </lineage>
</organism>
<evidence type="ECO:0000313" key="3">
    <source>
        <dbReference type="Proteomes" id="UP001341840"/>
    </source>
</evidence>
<dbReference type="Gene3D" id="1.20.1280.50">
    <property type="match status" value="1"/>
</dbReference>
<dbReference type="Pfam" id="PF07734">
    <property type="entry name" value="FBA_1"/>
    <property type="match status" value="1"/>
</dbReference>
<protein>
    <recommendedName>
        <fullName evidence="1">F-box domain-containing protein</fullName>
    </recommendedName>
</protein>
<evidence type="ECO:0000313" key="2">
    <source>
        <dbReference type="EMBL" id="MED6212082.1"/>
    </source>
</evidence>
<dbReference type="InterPro" id="IPR001810">
    <property type="entry name" value="F-box_dom"/>
</dbReference>
<dbReference type="PANTHER" id="PTHR31672:SF13">
    <property type="entry name" value="F-BOX PROTEIN CPR30-LIKE"/>
    <property type="match status" value="1"/>
</dbReference>
<comment type="caution">
    <text evidence="2">The sequence shown here is derived from an EMBL/GenBank/DDBJ whole genome shotgun (WGS) entry which is preliminary data.</text>
</comment>
<evidence type="ECO:0000259" key="1">
    <source>
        <dbReference type="PROSITE" id="PS50181"/>
    </source>
</evidence>
<dbReference type="Proteomes" id="UP001341840">
    <property type="component" value="Unassembled WGS sequence"/>
</dbReference>
<dbReference type="SUPFAM" id="SSF81383">
    <property type="entry name" value="F-box domain"/>
    <property type="match status" value="1"/>
</dbReference>
<dbReference type="SMART" id="SM00256">
    <property type="entry name" value="FBOX"/>
    <property type="match status" value="1"/>
</dbReference>
<gene>
    <name evidence="2" type="ORF">PIB30_079872</name>
</gene>
<dbReference type="InterPro" id="IPR050796">
    <property type="entry name" value="SCF_F-box_component"/>
</dbReference>
<reference evidence="2 3" key="1">
    <citation type="journal article" date="2023" name="Plants (Basel)">
        <title>Bridging the Gap: Combining Genomics and Transcriptomics Approaches to Understand Stylosanthes scabra, an Orphan Legume from the Brazilian Caatinga.</title>
        <authorList>
            <person name="Ferreira-Neto J.R.C."/>
            <person name="da Silva M.D."/>
            <person name="Binneck E."/>
            <person name="de Melo N.F."/>
            <person name="da Silva R.H."/>
            <person name="de Melo A.L.T.M."/>
            <person name="Pandolfi V."/>
            <person name="Bustamante F.O."/>
            <person name="Brasileiro-Vidal A.C."/>
            <person name="Benko-Iseppon A.M."/>
        </authorList>
    </citation>
    <scope>NUCLEOTIDE SEQUENCE [LARGE SCALE GENOMIC DNA]</scope>
    <source>
        <tissue evidence="2">Leaves</tissue>
    </source>
</reference>
<dbReference type="Pfam" id="PF00646">
    <property type="entry name" value="F-box"/>
    <property type="match status" value="1"/>
</dbReference>
<name>A0ABU6YNU5_9FABA</name>
<dbReference type="EMBL" id="JASCZI010242801">
    <property type="protein sequence ID" value="MED6212082.1"/>
    <property type="molecule type" value="Genomic_DNA"/>
</dbReference>
<accession>A0ABU6YNU5</accession>
<dbReference type="NCBIfam" id="TIGR01640">
    <property type="entry name" value="F_box_assoc_1"/>
    <property type="match status" value="1"/>
</dbReference>
<dbReference type="PROSITE" id="PS50181">
    <property type="entry name" value="FBOX"/>
    <property type="match status" value="1"/>
</dbReference>
<feature type="domain" description="F-box" evidence="1">
    <location>
        <begin position="7"/>
        <end position="54"/>
    </location>
</feature>
<proteinExistence type="predicted"/>
<dbReference type="CDD" id="cd22157">
    <property type="entry name" value="F-box_AtFBW1-like"/>
    <property type="match status" value="1"/>
</dbReference>
<dbReference type="PANTHER" id="PTHR31672">
    <property type="entry name" value="BNACNNG10540D PROTEIN"/>
    <property type="match status" value="1"/>
</dbReference>
<dbReference type="InterPro" id="IPR036047">
    <property type="entry name" value="F-box-like_dom_sf"/>
</dbReference>